<organism evidence="1 2">
    <name type="scientific">Hyalomma asiaticum</name>
    <name type="common">Tick</name>
    <dbReference type="NCBI Taxonomy" id="266040"/>
    <lineage>
        <taxon>Eukaryota</taxon>
        <taxon>Metazoa</taxon>
        <taxon>Ecdysozoa</taxon>
        <taxon>Arthropoda</taxon>
        <taxon>Chelicerata</taxon>
        <taxon>Arachnida</taxon>
        <taxon>Acari</taxon>
        <taxon>Parasitiformes</taxon>
        <taxon>Ixodida</taxon>
        <taxon>Ixodoidea</taxon>
        <taxon>Ixodidae</taxon>
        <taxon>Hyalomminae</taxon>
        <taxon>Hyalomma</taxon>
    </lineage>
</organism>
<protein>
    <submittedName>
        <fullName evidence="1">Uncharacterized protein</fullName>
    </submittedName>
</protein>
<dbReference type="EMBL" id="CM023482">
    <property type="protein sequence ID" value="KAH6939104.1"/>
    <property type="molecule type" value="Genomic_DNA"/>
</dbReference>
<reference evidence="1" key="1">
    <citation type="submission" date="2020-05" db="EMBL/GenBank/DDBJ databases">
        <title>Large-scale comparative analyses of tick genomes elucidate their genetic diversity and vector capacities.</title>
        <authorList>
            <person name="Jia N."/>
            <person name="Wang J."/>
            <person name="Shi W."/>
            <person name="Du L."/>
            <person name="Sun Y."/>
            <person name="Zhan W."/>
            <person name="Jiang J."/>
            <person name="Wang Q."/>
            <person name="Zhang B."/>
            <person name="Ji P."/>
            <person name="Sakyi L.B."/>
            <person name="Cui X."/>
            <person name="Yuan T."/>
            <person name="Jiang B."/>
            <person name="Yang W."/>
            <person name="Lam T.T.-Y."/>
            <person name="Chang Q."/>
            <person name="Ding S."/>
            <person name="Wang X."/>
            <person name="Zhu J."/>
            <person name="Ruan X."/>
            <person name="Zhao L."/>
            <person name="Wei J."/>
            <person name="Que T."/>
            <person name="Du C."/>
            <person name="Cheng J."/>
            <person name="Dai P."/>
            <person name="Han X."/>
            <person name="Huang E."/>
            <person name="Gao Y."/>
            <person name="Liu J."/>
            <person name="Shao H."/>
            <person name="Ye R."/>
            <person name="Li L."/>
            <person name="Wei W."/>
            <person name="Wang X."/>
            <person name="Wang C."/>
            <person name="Yang T."/>
            <person name="Huo Q."/>
            <person name="Li W."/>
            <person name="Guo W."/>
            <person name="Chen H."/>
            <person name="Zhou L."/>
            <person name="Ni X."/>
            <person name="Tian J."/>
            <person name="Zhou Y."/>
            <person name="Sheng Y."/>
            <person name="Liu T."/>
            <person name="Pan Y."/>
            <person name="Xia L."/>
            <person name="Li J."/>
            <person name="Zhao F."/>
            <person name="Cao W."/>
        </authorList>
    </citation>
    <scope>NUCLEOTIDE SEQUENCE</scope>
    <source>
        <strain evidence="1">Hyas-2018</strain>
    </source>
</reference>
<evidence type="ECO:0000313" key="2">
    <source>
        <dbReference type="Proteomes" id="UP000821845"/>
    </source>
</evidence>
<gene>
    <name evidence="1" type="ORF">HPB50_015758</name>
</gene>
<evidence type="ECO:0000313" key="1">
    <source>
        <dbReference type="EMBL" id="KAH6939104.1"/>
    </source>
</evidence>
<dbReference type="Proteomes" id="UP000821845">
    <property type="component" value="Chromosome 2"/>
</dbReference>
<sequence>MSTARATVIEGCGTSSVNAEPERTREEGIWAIWRLSSGRVGPLAFAHRRRTRSRRRRWRLATETAPGEPPESRSGTRTRSGEEGETVETKREEGGAFLPTSADAARNLGLHLRQSLLEFWSLPQHDRWQYSLLPFVDRPDTARTSRHEGVAAATATCVSPRDLLLAAAASFRRDHGCVRVARTNVLGSTGQRSARVITDDAPWIAVAPCGDP</sequence>
<name>A0ACB7SYX0_HYAAI</name>
<accession>A0ACB7SYX0</accession>
<keyword evidence="2" id="KW-1185">Reference proteome</keyword>
<proteinExistence type="predicted"/>
<comment type="caution">
    <text evidence="1">The sequence shown here is derived from an EMBL/GenBank/DDBJ whole genome shotgun (WGS) entry which is preliminary data.</text>
</comment>